<name>A0A2G5BDU7_COERN</name>
<evidence type="ECO:0000256" key="6">
    <source>
        <dbReference type="ARBA" id="ARBA00023242"/>
    </source>
</evidence>
<dbReference type="GO" id="GO:0003682">
    <property type="term" value="F:chromatin binding"/>
    <property type="evidence" value="ECO:0007669"/>
    <property type="project" value="InterPro"/>
</dbReference>
<organism evidence="8 9">
    <name type="scientific">Coemansia reversa (strain ATCC 12441 / NRRL 1564)</name>
    <dbReference type="NCBI Taxonomy" id="763665"/>
    <lineage>
        <taxon>Eukaryota</taxon>
        <taxon>Fungi</taxon>
        <taxon>Fungi incertae sedis</taxon>
        <taxon>Zoopagomycota</taxon>
        <taxon>Kickxellomycotina</taxon>
        <taxon>Kickxellomycetes</taxon>
        <taxon>Kickxellales</taxon>
        <taxon>Kickxellaceae</taxon>
        <taxon>Coemansia</taxon>
    </lineage>
</organism>
<proteinExistence type="predicted"/>
<evidence type="ECO:0000256" key="4">
    <source>
        <dbReference type="ARBA" id="ARBA00022989"/>
    </source>
</evidence>
<keyword evidence="9" id="KW-1185">Reference proteome</keyword>
<dbReference type="GO" id="GO:0005637">
    <property type="term" value="C:nuclear inner membrane"/>
    <property type="evidence" value="ECO:0007669"/>
    <property type="project" value="UniProtKB-SubCell"/>
</dbReference>
<evidence type="ECO:0000313" key="8">
    <source>
        <dbReference type="EMBL" id="PIA17189.1"/>
    </source>
</evidence>
<accession>A0A2G5BDU7</accession>
<evidence type="ECO:0000256" key="5">
    <source>
        <dbReference type="ARBA" id="ARBA00023136"/>
    </source>
</evidence>
<keyword evidence="6" id="KW-0539">Nucleus</keyword>
<gene>
    <name evidence="8" type="ORF">COEREDRAFT_80560</name>
</gene>
<evidence type="ECO:0000256" key="1">
    <source>
        <dbReference type="ARBA" id="ARBA00004540"/>
    </source>
</evidence>
<dbReference type="STRING" id="763665.A0A2G5BDU7"/>
<dbReference type="EMBL" id="KZ303495">
    <property type="protein sequence ID" value="PIA17189.1"/>
    <property type="molecule type" value="Genomic_DNA"/>
</dbReference>
<dbReference type="GO" id="GO:0071763">
    <property type="term" value="P:nuclear membrane organization"/>
    <property type="evidence" value="ECO:0007669"/>
    <property type="project" value="TreeGrafter"/>
</dbReference>
<keyword evidence="5" id="KW-0472">Membrane</keyword>
<evidence type="ECO:0000313" key="9">
    <source>
        <dbReference type="Proteomes" id="UP000242474"/>
    </source>
</evidence>
<dbReference type="AlphaFoldDB" id="A0A2G5BDU7"/>
<dbReference type="Proteomes" id="UP000242474">
    <property type="component" value="Unassembled WGS sequence"/>
</dbReference>
<feature type="domain" description="Man1/Src1-like C-terminal" evidence="7">
    <location>
        <begin position="2"/>
        <end position="141"/>
    </location>
</feature>
<sequence>MIAVGVAAYIAARRYAAHRAEVVAADALVGSALHRLKRQARRHYLDPALSPSPVIPSLQLRDLLLLASSTPTPASPLGSPLMTPIRDSPASSAPTVAYFDPRARNSVWERVRSVVERNANVRCRTTAVRGEPMRVWEWIGPLEEDDTDVLFSPLGSPQ</sequence>
<keyword evidence="4" id="KW-1133">Transmembrane helix</keyword>
<reference evidence="8 9" key="1">
    <citation type="journal article" date="2015" name="Genome Biol. Evol.">
        <title>Phylogenomic analyses indicate that early fungi evolved digesting cell walls of algal ancestors of land plants.</title>
        <authorList>
            <person name="Chang Y."/>
            <person name="Wang S."/>
            <person name="Sekimoto S."/>
            <person name="Aerts A.L."/>
            <person name="Choi C."/>
            <person name="Clum A."/>
            <person name="LaButti K.M."/>
            <person name="Lindquist E.A."/>
            <person name="Yee Ngan C."/>
            <person name="Ohm R.A."/>
            <person name="Salamov A.A."/>
            <person name="Grigoriev I.V."/>
            <person name="Spatafora J.W."/>
            <person name="Berbee M.L."/>
        </authorList>
    </citation>
    <scope>NUCLEOTIDE SEQUENCE [LARGE SCALE GENOMIC DNA]</scope>
    <source>
        <strain evidence="8 9">NRRL 1564</strain>
    </source>
</reference>
<dbReference type="Gene3D" id="1.10.10.1180">
    <property type="entry name" value="MAN1, winged-helix domain"/>
    <property type="match status" value="1"/>
</dbReference>
<dbReference type="GO" id="GO:0034399">
    <property type="term" value="C:nuclear periphery"/>
    <property type="evidence" value="ECO:0007669"/>
    <property type="project" value="TreeGrafter"/>
</dbReference>
<dbReference type="PANTHER" id="PTHR47808:SF2">
    <property type="entry name" value="LEM DOMAIN-CONTAINING PROTEIN 2"/>
    <property type="match status" value="1"/>
</dbReference>
<dbReference type="OrthoDB" id="2503928at2759"/>
<comment type="subcellular location">
    <subcellularLocation>
        <location evidence="1">Nucleus inner membrane</location>
    </subcellularLocation>
</comment>
<dbReference type="InterPro" id="IPR044780">
    <property type="entry name" value="Heh2/Src1"/>
</dbReference>
<dbReference type="GO" id="GO:0005783">
    <property type="term" value="C:endoplasmic reticulum"/>
    <property type="evidence" value="ECO:0007669"/>
    <property type="project" value="TreeGrafter"/>
</dbReference>
<evidence type="ECO:0000256" key="3">
    <source>
        <dbReference type="ARBA" id="ARBA00022692"/>
    </source>
</evidence>
<protein>
    <recommendedName>
        <fullName evidence="7">Man1/Src1-like C-terminal domain-containing protein</fullName>
    </recommendedName>
</protein>
<dbReference type="InterPro" id="IPR041885">
    <property type="entry name" value="MAN1_winged_helix_dom"/>
</dbReference>
<dbReference type="Pfam" id="PF09402">
    <property type="entry name" value="MSC"/>
    <property type="match status" value="1"/>
</dbReference>
<keyword evidence="2" id="KW-0597">Phosphoprotein</keyword>
<dbReference type="InterPro" id="IPR018996">
    <property type="entry name" value="Man1/Src1-like_C"/>
</dbReference>
<evidence type="ECO:0000256" key="2">
    <source>
        <dbReference type="ARBA" id="ARBA00022553"/>
    </source>
</evidence>
<keyword evidence="3" id="KW-0812">Transmembrane</keyword>
<evidence type="ECO:0000259" key="7">
    <source>
        <dbReference type="Pfam" id="PF09402"/>
    </source>
</evidence>
<dbReference type="PANTHER" id="PTHR47808">
    <property type="entry name" value="INNER NUCLEAR MEMBRANE PROTEIN HEH2-RELATED"/>
    <property type="match status" value="1"/>
</dbReference>